<accession>A0A9X0AWU9</accession>
<dbReference type="EMBL" id="JAPEIS010000001">
    <property type="protein sequence ID" value="KAJ8070422.1"/>
    <property type="molecule type" value="Genomic_DNA"/>
</dbReference>
<organism evidence="1 2">
    <name type="scientific">Sclerotinia nivalis</name>
    <dbReference type="NCBI Taxonomy" id="352851"/>
    <lineage>
        <taxon>Eukaryota</taxon>
        <taxon>Fungi</taxon>
        <taxon>Dikarya</taxon>
        <taxon>Ascomycota</taxon>
        <taxon>Pezizomycotina</taxon>
        <taxon>Leotiomycetes</taxon>
        <taxon>Helotiales</taxon>
        <taxon>Sclerotiniaceae</taxon>
        <taxon>Sclerotinia</taxon>
    </lineage>
</organism>
<protein>
    <submittedName>
        <fullName evidence="1">Uncharacterized protein</fullName>
    </submittedName>
</protein>
<proteinExistence type="predicted"/>
<evidence type="ECO:0000313" key="2">
    <source>
        <dbReference type="Proteomes" id="UP001152300"/>
    </source>
</evidence>
<sequence>MRTRVSVMKLSAHQFDLFSSQLSAISTFTKDLIREFIPKPTVYCLYWSPSHPHTWPPILTLVFGPVLRQYQMKSIFTQYHYRTPTGQKHLSLDQSLEQSSDFETLPN</sequence>
<gene>
    <name evidence="1" type="ORF">OCU04_000796</name>
</gene>
<dbReference type="AlphaFoldDB" id="A0A9X0AWU9"/>
<name>A0A9X0AWU9_9HELO</name>
<dbReference type="Proteomes" id="UP001152300">
    <property type="component" value="Unassembled WGS sequence"/>
</dbReference>
<reference evidence="1" key="1">
    <citation type="submission" date="2022-11" db="EMBL/GenBank/DDBJ databases">
        <title>Genome Resource of Sclerotinia nivalis Strain SnTB1, a Plant Pathogen Isolated from American Ginseng.</title>
        <authorList>
            <person name="Fan S."/>
        </authorList>
    </citation>
    <scope>NUCLEOTIDE SEQUENCE</scope>
    <source>
        <strain evidence="1">SnTB1</strain>
    </source>
</reference>
<keyword evidence="2" id="KW-1185">Reference proteome</keyword>
<evidence type="ECO:0000313" key="1">
    <source>
        <dbReference type="EMBL" id="KAJ8070422.1"/>
    </source>
</evidence>
<comment type="caution">
    <text evidence="1">The sequence shown here is derived from an EMBL/GenBank/DDBJ whole genome shotgun (WGS) entry which is preliminary data.</text>
</comment>